<evidence type="ECO:0000256" key="10">
    <source>
        <dbReference type="SAM" id="Phobius"/>
    </source>
</evidence>
<keyword evidence="8 10" id="KW-0472">Membrane</keyword>
<keyword evidence="7 10" id="KW-1133">Transmembrane helix</keyword>
<sequence length="595" mass="64779">LCSVTPDCACGHFILITRFGFFYHSFFFCPSYLASAFAPAIAITTHERRQRPERRQPTDRLTTIDRYDPERNTMPNYSSITDGNANSIASGSSGEMSRQRRRNGKEGGGQASMTSSVINLLNTIVGAGTLAMPSVVSHMGCMLGVLMIVWSGITAAFGLYLQSRCARYLDRGTSSFFAISKITYPNAAIIFDTAIAIKCFGVGVSYMIIIGDLMPKVFIGLFGGAVASYPYLGERNFWITAFMLVIIPLSFLKKLDSLKYTSIVALVSIGYLVILVIYHFATDRLKDMSEIRVVEPESAVAFLSTLPVVVFAYTCHQNMFAILNEIKDNSPGSVIGVVGSSIGGAASIYIVVAITGYLTFGNKVVGNIVMMYSATAASYIGQLAIVVLVTFSVPLQVHPCRASVDAILKWRPNRSSSSNARASSPGGHPLLPSSASVRSDHGSSSSMGETRFAILTSIILILSYVTALSIHSLERVLAYVGSTGSTSISFILPGLFYYKISDPDSMHQQRLHKEDDDADFPSDEEDADPMVTSIASLGSVASVVANPRQWNRKWRWDLEHIEQDALRKMALALAIYGVCVMVVCLFMNIVFHASH</sequence>
<feature type="compositionally biased region" description="Polar residues" evidence="9">
    <location>
        <begin position="73"/>
        <end position="82"/>
    </location>
</feature>
<feature type="transmembrane region" description="Helical" evidence="10">
    <location>
        <begin position="142"/>
        <end position="161"/>
    </location>
</feature>
<dbReference type="GO" id="GO:0015194">
    <property type="term" value="F:L-serine transmembrane transporter activity"/>
    <property type="evidence" value="ECO:0007669"/>
    <property type="project" value="TreeGrafter"/>
</dbReference>
<dbReference type="GO" id="GO:0005302">
    <property type="term" value="F:L-tyrosine transmembrane transporter activity"/>
    <property type="evidence" value="ECO:0007669"/>
    <property type="project" value="TreeGrafter"/>
</dbReference>
<proteinExistence type="inferred from homology"/>
<keyword evidence="6" id="KW-0029">Amino-acid transport</keyword>
<evidence type="ECO:0000256" key="9">
    <source>
        <dbReference type="SAM" id="MobiDB-lite"/>
    </source>
</evidence>
<feature type="transmembrane region" description="Helical" evidence="10">
    <location>
        <begin position="370"/>
        <end position="391"/>
    </location>
</feature>
<dbReference type="EMBL" id="LFIV01000004">
    <property type="protein sequence ID" value="KZL77941.1"/>
    <property type="molecule type" value="Genomic_DNA"/>
</dbReference>
<comment type="similarity">
    <text evidence="2">Belongs to the amino acid/polyamine transporter 2 family.</text>
</comment>
<evidence type="ECO:0000256" key="2">
    <source>
        <dbReference type="ARBA" id="ARBA00008066"/>
    </source>
</evidence>
<evidence type="ECO:0000256" key="4">
    <source>
        <dbReference type="ARBA" id="ARBA00022554"/>
    </source>
</evidence>
<feature type="region of interest" description="Disordered" evidence="9">
    <location>
        <begin position="416"/>
        <end position="443"/>
    </location>
</feature>
<dbReference type="PANTHER" id="PTHR22950:SF678">
    <property type="entry name" value="VACUOLAR AMINO ACID TRANSPORTER 5-RELATED"/>
    <property type="match status" value="1"/>
</dbReference>
<evidence type="ECO:0000256" key="3">
    <source>
        <dbReference type="ARBA" id="ARBA00022448"/>
    </source>
</evidence>
<feature type="transmembrane region" description="Helical" evidence="10">
    <location>
        <begin position="237"/>
        <end position="253"/>
    </location>
</feature>
<evidence type="ECO:0000256" key="5">
    <source>
        <dbReference type="ARBA" id="ARBA00022692"/>
    </source>
</evidence>
<dbReference type="GO" id="GO:0005313">
    <property type="term" value="F:L-glutamate transmembrane transporter activity"/>
    <property type="evidence" value="ECO:0007669"/>
    <property type="project" value="TreeGrafter"/>
</dbReference>
<dbReference type="GO" id="GO:0005290">
    <property type="term" value="F:L-histidine transmembrane transporter activity"/>
    <property type="evidence" value="ECO:0007669"/>
    <property type="project" value="TreeGrafter"/>
</dbReference>
<evidence type="ECO:0000256" key="7">
    <source>
        <dbReference type="ARBA" id="ARBA00022989"/>
    </source>
</evidence>
<feature type="compositionally biased region" description="Low complexity" evidence="9">
    <location>
        <begin position="83"/>
        <end position="94"/>
    </location>
</feature>
<evidence type="ECO:0000256" key="8">
    <source>
        <dbReference type="ARBA" id="ARBA00023136"/>
    </source>
</evidence>
<name>A0A166YQK7_9PEZI</name>
<feature type="transmembrane region" description="Helical" evidence="10">
    <location>
        <begin position="570"/>
        <end position="591"/>
    </location>
</feature>
<reference evidence="12 13" key="1">
    <citation type="submission" date="2015-06" db="EMBL/GenBank/DDBJ databases">
        <title>Survival trade-offs in plant roots during colonization by closely related pathogenic and mutualistic fungi.</title>
        <authorList>
            <person name="Hacquard S."/>
            <person name="Kracher B."/>
            <person name="Hiruma K."/>
            <person name="Weinman A."/>
            <person name="Muench P."/>
            <person name="Garrido Oter R."/>
            <person name="Ver Loren van Themaat E."/>
            <person name="Dallerey J.-F."/>
            <person name="Damm U."/>
            <person name="Henrissat B."/>
            <person name="Lespinet O."/>
            <person name="Thon M."/>
            <person name="Kemen E."/>
            <person name="McHardy A.C."/>
            <person name="Schulze-Lefert P."/>
            <person name="O'Connell R.J."/>
        </authorList>
    </citation>
    <scope>NUCLEOTIDE SEQUENCE [LARGE SCALE GENOMIC DNA]</scope>
    <source>
        <strain evidence="12 13">0861</strain>
    </source>
</reference>
<feature type="transmembrane region" description="Helical" evidence="10">
    <location>
        <begin position="476"/>
        <end position="498"/>
    </location>
</feature>
<organism evidence="12 13">
    <name type="scientific">Colletotrichum tofieldiae</name>
    <dbReference type="NCBI Taxonomy" id="708197"/>
    <lineage>
        <taxon>Eukaryota</taxon>
        <taxon>Fungi</taxon>
        <taxon>Dikarya</taxon>
        <taxon>Ascomycota</taxon>
        <taxon>Pezizomycotina</taxon>
        <taxon>Sordariomycetes</taxon>
        <taxon>Hypocreomycetidae</taxon>
        <taxon>Glomerellales</taxon>
        <taxon>Glomerellaceae</taxon>
        <taxon>Colletotrichum</taxon>
        <taxon>Colletotrichum spaethianum species complex</taxon>
    </lineage>
</organism>
<comment type="caution">
    <text evidence="12">The sequence shown here is derived from an EMBL/GenBank/DDBJ whole genome shotgun (WGS) entry which is preliminary data.</text>
</comment>
<feature type="compositionally biased region" description="Low complexity" evidence="9">
    <location>
        <begin position="416"/>
        <end position="436"/>
    </location>
</feature>
<feature type="transmembrane region" description="Helical" evidence="10">
    <location>
        <begin position="21"/>
        <end position="45"/>
    </location>
</feature>
<feature type="transmembrane region" description="Helical" evidence="10">
    <location>
        <begin position="260"/>
        <end position="281"/>
    </location>
</feature>
<dbReference type="AlphaFoldDB" id="A0A166YQK7"/>
<keyword evidence="4" id="KW-0926">Vacuole</keyword>
<keyword evidence="5 10" id="KW-0812">Transmembrane</keyword>
<gene>
    <name evidence="12" type="ORF">CT0861_05880</name>
</gene>
<feature type="compositionally biased region" description="Basic and acidic residues" evidence="9">
    <location>
        <begin position="53"/>
        <end position="71"/>
    </location>
</feature>
<protein>
    <submittedName>
        <fullName evidence="12">Amino acid transporter</fullName>
    </submittedName>
</protein>
<keyword evidence="3" id="KW-0813">Transport</keyword>
<dbReference type="GO" id="GO:0015189">
    <property type="term" value="F:L-lysine transmembrane transporter activity"/>
    <property type="evidence" value="ECO:0007669"/>
    <property type="project" value="TreeGrafter"/>
</dbReference>
<feature type="transmembrane region" description="Helical" evidence="10">
    <location>
        <begin position="452"/>
        <end position="470"/>
    </location>
</feature>
<feature type="transmembrane region" description="Helical" evidence="10">
    <location>
        <begin position="301"/>
        <end position="322"/>
    </location>
</feature>
<dbReference type="InterPro" id="IPR013057">
    <property type="entry name" value="AA_transpt_TM"/>
</dbReference>
<dbReference type="GO" id="GO:0061459">
    <property type="term" value="F:L-arginine transmembrane transporter activity"/>
    <property type="evidence" value="ECO:0007669"/>
    <property type="project" value="TreeGrafter"/>
</dbReference>
<dbReference type="Proteomes" id="UP000076552">
    <property type="component" value="Unassembled WGS sequence"/>
</dbReference>
<feature type="transmembrane region" description="Helical" evidence="10">
    <location>
        <begin position="117"/>
        <end position="136"/>
    </location>
</feature>
<evidence type="ECO:0000313" key="13">
    <source>
        <dbReference type="Proteomes" id="UP000076552"/>
    </source>
</evidence>
<dbReference type="STRING" id="708197.A0A166YQK7"/>
<evidence type="ECO:0000256" key="1">
    <source>
        <dbReference type="ARBA" id="ARBA00004128"/>
    </source>
</evidence>
<dbReference type="Pfam" id="PF01490">
    <property type="entry name" value="Aa_trans"/>
    <property type="match status" value="1"/>
</dbReference>
<feature type="domain" description="Amino acid transporter transmembrane" evidence="11">
    <location>
        <begin position="110"/>
        <end position="513"/>
    </location>
</feature>
<keyword evidence="13" id="KW-1185">Reference proteome</keyword>
<comment type="subcellular location">
    <subcellularLocation>
        <location evidence="1">Vacuole membrane</location>
        <topology evidence="1">Multi-pass membrane protein</topology>
    </subcellularLocation>
</comment>
<evidence type="ECO:0000259" key="11">
    <source>
        <dbReference type="Pfam" id="PF01490"/>
    </source>
</evidence>
<feature type="region of interest" description="Disordered" evidence="9">
    <location>
        <begin position="47"/>
        <end position="111"/>
    </location>
</feature>
<accession>A0A166YQK7</accession>
<dbReference type="GO" id="GO:0000329">
    <property type="term" value="C:fungal-type vacuole membrane"/>
    <property type="evidence" value="ECO:0007669"/>
    <property type="project" value="TreeGrafter"/>
</dbReference>
<feature type="transmembrane region" description="Helical" evidence="10">
    <location>
        <begin position="334"/>
        <end position="358"/>
    </location>
</feature>
<dbReference type="PANTHER" id="PTHR22950">
    <property type="entry name" value="AMINO ACID TRANSPORTER"/>
    <property type="match status" value="1"/>
</dbReference>
<feature type="non-terminal residue" evidence="12">
    <location>
        <position position="1"/>
    </location>
</feature>
<evidence type="ECO:0000256" key="6">
    <source>
        <dbReference type="ARBA" id="ARBA00022970"/>
    </source>
</evidence>
<evidence type="ECO:0000313" key="12">
    <source>
        <dbReference type="EMBL" id="KZL77941.1"/>
    </source>
</evidence>